<dbReference type="Pfam" id="PF08124">
    <property type="entry name" value="Lyase_8_N"/>
    <property type="match status" value="1"/>
</dbReference>
<dbReference type="EMBL" id="JACHMY010000001">
    <property type="protein sequence ID" value="MBB5838956.1"/>
    <property type="molecule type" value="Genomic_DNA"/>
</dbReference>
<feature type="active site" evidence="4">
    <location>
        <position position="334"/>
    </location>
</feature>
<evidence type="ECO:0000256" key="4">
    <source>
        <dbReference type="PIRSR" id="PIRSR638970-1"/>
    </source>
</evidence>
<dbReference type="InterPro" id="IPR012970">
    <property type="entry name" value="Lyase_8_alpha_N"/>
</dbReference>
<keyword evidence="3 9" id="KW-0456">Lyase</keyword>
<dbReference type="Pfam" id="PF02884">
    <property type="entry name" value="Lyase_8_C"/>
    <property type="match status" value="1"/>
</dbReference>
<dbReference type="Gene3D" id="2.70.98.10">
    <property type="match status" value="1"/>
</dbReference>
<dbReference type="InterPro" id="IPR011013">
    <property type="entry name" value="Gal_mutarotase_sf_dom"/>
</dbReference>
<accession>A0A7W9JBA0</accession>
<proteinExistence type="inferred from homology"/>
<dbReference type="SUPFAM" id="SSF49863">
    <property type="entry name" value="Hyaluronate lyase-like, C-terminal domain"/>
    <property type="match status" value="1"/>
</dbReference>
<feature type="chain" id="PRO_5031004214" evidence="5">
    <location>
        <begin position="29"/>
        <end position="830"/>
    </location>
</feature>
<protein>
    <submittedName>
        <fullName evidence="9">Hyaluronate lyase</fullName>
        <ecNumber evidence="9">4.2.2.1</ecNumber>
    </submittedName>
</protein>
<sequence>MELSRRRLLSFVPAAALLTAVHPAPASAAGLSAEAAVAAGPEQLLANLAGIFTGTAESNVRPEVAAKLAALDQTARTWLAAMDRAGATEAFAGLPLGTSDPNLSASYQHLYEIALAFRRPGPASELQGNAAVRTKVLDKLTWLHANYYGDQSKGYYGNWFTWEIGISGFAGKTLALLDAPRDLVTTYVASMDAYLRSGTNGDVNLDSRFHTGANLADITTNRIVQGALLADDARIRKALQDQFTVFATIDPYDLQHGVTDGYYADGSFIQHSSVAYTGSYGKGLLSRVVQTVKLLDGTAYAASDDLVKVVQGWVETGFAPLIFEGWMMEIVKGRAVSRPGTGYDDVAVVIEAVVDLADYAAAADAARLRSYVKFTARPTLNPNSFVSPVSVARLAEIVADPAVVPADLNPAASSVAFNAMDKTVHRRPGYAFALARNSERISKYEYMSGENLLPWFQGDGAYYLYLSGQDQTQAYGVDYFTTVSPYGLAGVTAPVETRQSIPALYGTAYYDNPTHPLNFTPSSESQNTYVYFPTGTNRHSGGATLDAVGAVGWVQSDDYAYAQRAELPDDFVVYRNASATKSWFLLDDQIVVLAAGAGDARRAATTTVDARPSVALPAVEGVLRNGRRWSGAGVADLRWLHYSNGAQSVGYYFHAGSRARVGLDQVTRSRRVIRTSNPDTAVTRNVFSLTLDHAAGALTSHAYSLLPNASRTQLATHRPPRILTNTTRGQAIQSANLTAANTFTSGPHFLPGLIIDGPASTITRTTGRHLTVAVSDPTFARATITLTIPARWLTLTAPNPAVRLTHTLLGTRVTFTTHHQHGATITAKLR</sequence>
<evidence type="ECO:0000259" key="6">
    <source>
        <dbReference type="Pfam" id="PF02278"/>
    </source>
</evidence>
<evidence type="ECO:0000256" key="2">
    <source>
        <dbReference type="ARBA" id="ARBA00022729"/>
    </source>
</evidence>
<dbReference type="PANTHER" id="PTHR38481">
    <property type="entry name" value="HYALURONATE LYASE"/>
    <property type="match status" value="1"/>
</dbReference>
<evidence type="ECO:0000259" key="7">
    <source>
        <dbReference type="Pfam" id="PF02884"/>
    </source>
</evidence>
<feature type="domain" description="Polysaccharide lyase 8 N-terminal alpha-helical" evidence="8">
    <location>
        <begin position="60"/>
        <end position="373"/>
    </location>
</feature>
<dbReference type="AlphaFoldDB" id="A0A7W9JBA0"/>
<comment type="caution">
    <text evidence="9">The sequence shown here is derived from an EMBL/GenBank/DDBJ whole genome shotgun (WGS) entry which is preliminary data.</text>
</comment>
<feature type="domain" description="Polysaccharide lyase family 8 C-terminal" evidence="7">
    <location>
        <begin position="721"/>
        <end position="785"/>
    </location>
</feature>
<dbReference type="InterPro" id="IPR011071">
    <property type="entry name" value="Lyase_8-like_C"/>
</dbReference>
<dbReference type="EC" id="4.2.2.1" evidence="9"/>
<dbReference type="SUPFAM" id="SSF48230">
    <property type="entry name" value="Chondroitin AC/alginate lyase"/>
    <property type="match status" value="1"/>
</dbReference>
<feature type="active site" evidence="4">
    <location>
        <position position="280"/>
    </location>
</feature>
<gene>
    <name evidence="9" type="ORF">HDA39_005690</name>
</gene>
<dbReference type="GO" id="GO:0030340">
    <property type="term" value="F:hyaluronate lyase activity"/>
    <property type="evidence" value="ECO:0007669"/>
    <property type="project" value="UniProtKB-EC"/>
</dbReference>
<evidence type="ECO:0000256" key="3">
    <source>
        <dbReference type="ARBA" id="ARBA00023239"/>
    </source>
</evidence>
<dbReference type="InterPro" id="IPR004103">
    <property type="entry name" value="Lyase_8_C"/>
</dbReference>
<dbReference type="RefSeq" id="WP_184800230.1">
    <property type="nucleotide sequence ID" value="NZ_JACHMY010000001.1"/>
</dbReference>
<dbReference type="InterPro" id="IPR006311">
    <property type="entry name" value="TAT_signal"/>
</dbReference>
<dbReference type="InterPro" id="IPR008929">
    <property type="entry name" value="Chondroitin_lyas"/>
</dbReference>
<dbReference type="Pfam" id="PF02278">
    <property type="entry name" value="Lyase_8"/>
    <property type="match status" value="1"/>
</dbReference>
<evidence type="ECO:0000313" key="10">
    <source>
        <dbReference type="Proteomes" id="UP000549971"/>
    </source>
</evidence>
<comment type="similarity">
    <text evidence="1">Belongs to the polysaccharide lyase 8 family.</text>
</comment>
<dbReference type="PROSITE" id="PS51318">
    <property type="entry name" value="TAT"/>
    <property type="match status" value="1"/>
</dbReference>
<feature type="domain" description="Polysaccharide lyase family 8 central" evidence="6">
    <location>
        <begin position="416"/>
        <end position="710"/>
    </location>
</feature>
<organism evidence="9 10">
    <name type="scientific">Kribbella italica</name>
    <dbReference type="NCBI Taxonomy" id="1540520"/>
    <lineage>
        <taxon>Bacteria</taxon>
        <taxon>Bacillati</taxon>
        <taxon>Actinomycetota</taxon>
        <taxon>Actinomycetes</taxon>
        <taxon>Propionibacteriales</taxon>
        <taxon>Kribbellaceae</taxon>
        <taxon>Kribbella</taxon>
    </lineage>
</organism>
<dbReference type="GO" id="GO:0030246">
    <property type="term" value="F:carbohydrate binding"/>
    <property type="evidence" value="ECO:0007669"/>
    <property type="project" value="InterPro"/>
</dbReference>
<dbReference type="Gene3D" id="1.50.10.100">
    <property type="entry name" value="Chondroitin AC/alginate lyase"/>
    <property type="match status" value="1"/>
</dbReference>
<dbReference type="Gene3D" id="2.60.220.10">
    <property type="entry name" value="Polysaccharide lyase family 8-like, C-terminal"/>
    <property type="match status" value="1"/>
</dbReference>
<dbReference type="PANTHER" id="PTHR38481:SF1">
    <property type="entry name" value="HYALURONATE LYASE"/>
    <property type="match status" value="1"/>
</dbReference>
<evidence type="ECO:0000313" key="9">
    <source>
        <dbReference type="EMBL" id="MBB5838956.1"/>
    </source>
</evidence>
<name>A0A7W9JBA0_9ACTN</name>
<dbReference type="Proteomes" id="UP000549971">
    <property type="component" value="Unassembled WGS sequence"/>
</dbReference>
<keyword evidence="2 5" id="KW-0732">Signal</keyword>
<dbReference type="InterPro" id="IPR003159">
    <property type="entry name" value="Lyase_8_central_dom"/>
</dbReference>
<dbReference type="GO" id="GO:0005975">
    <property type="term" value="P:carbohydrate metabolic process"/>
    <property type="evidence" value="ECO:0007669"/>
    <property type="project" value="InterPro"/>
</dbReference>
<feature type="active site" evidence="4">
    <location>
        <position position="271"/>
    </location>
</feature>
<evidence type="ECO:0000256" key="1">
    <source>
        <dbReference type="ARBA" id="ARBA00006699"/>
    </source>
</evidence>
<dbReference type="InterPro" id="IPR038970">
    <property type="entry name" value="Lyase_8"/>
</dbReference>
<dbReference type="InterPro" id="IPR014718">
    <property type="entry name" value="GH-type_carb-bd"/>
</dbReference>
<evidence type="ECO:0000256" key="5">
    <source>
        <dbReference type="SAM" id="SignalP"/>
    </source>
</evidence>
<dbReference type="SUPFAM" id="SSF74650">
    <property type="entry name" value="Galactose mutarotase-like"/>
    <property type="match status" value="1"/>
</dbReference>
<keyword evidence="10" id="KW-1185">Reference proteome</keyword>
<dbReference type="GO" id="GO:0005576">
    <property type="term" value="C:extracellular region"/>
    <property type="evidence" value="ECO:0007669"/>
    <property type="project" value="InterPro"/>
</dbReference>
<reference evidence="9 10" key="1">
    <citation type="submission" date="2020-08" db="EMBL/GenBank/DDBJ databases">
        <title>Sequencing the genomes of 1000 actinobacteria strains.</title>
        <authorList>
            <person name="Klenk H.-P."/>
        </authorList>
    </citation>
    <scope>NUCLEOTIDE SEQUENCE [LARGE SCALE GENOMIC DNA]</scope>
    <source>
        <strain evidence="9 10">DSM 28967</strain>
    </source>
</reference>
<evidence type="ECO:0000259" key="8">
    <source>
        <dbReference type="Pfam" id="PF08124"/>
    </source>
</evidence>
<feature type="signal peptide" evidence="5">
    <location>
        <begin position="1"/>
        <end position="28"/>
    </location>
</feature>